<keyword evidence="4 8" id="KW-0833">Ubl conjugation pathway</keyword>
<dbReference type="EMBL" id="CASHTH010003237">
    <property type="protein sequence ID" value="CAI8042079.1"/>
    <property type="molecule type" value="Genomic_DNA"/>
</dbReference>
<dbReference type="Pfam" id="PF01088">
    <property type="entry name" value="Peptidase_C12"/>
    <property type="match status" value="1"/>
</dbReference>
<comment type="caution">
    <text evidence="10">The sequence shown here is derived from an EMBL/GenBank/DDBJ whole genome shotgun (WGS) entry which is preliminary data.</text>
</comment>
<dbReference type="PANTHER" id="PTHR10589">
    <property type="entry name" value="UBIQUITIN CARBOXYL-TERMINAL HYDROLASE"/>
    <property type="match status" value="1"/>
</dbReference>
<keyword evidence="3 8" id="KW-0645">Protease</keyword>
<evidence type="ECO:0000256" key="1">
    <source>
        <dbReference type="ARBA" id="ARBA00000707"/>
    </source>
</evidence>
<evidence type="ECO:0000256" key="7">
    <source>
        <dbReference type="PROSITE-ProRule" id="PRU01393"/>
    </source>
</evidence>
<dbReference type="GO" id="GO:0004843">
    <property type="term" value="F:cysteine-type deubiquitinase activity"/>
    <property type="evidence" value="ECO:0007669"/>
    <property type="project" value="UniProtKB-EC"/>
</dbReference>
<dbReference type="InterPro" id="IPR038765">
    <property type="entry name" value="Papain-like_cys_pep_sf"/>
</dbReference>
<evidence type="ECO:0000313" key="11">
    <source>
        <dbReference type="Proteomes" id="UP001174909"/>
    </source>
</evidence>
<keyword evidence="11" id="KW-1185">Reference proteome</keyword>
<gene>
    <name evidence="10" type="ORF">GBAR_LOCUS23372</name>
</gene>
<dbReference type="SUPFAM" id="SSF54001">
    <property type="entry name" value="Cysteine proteinases"/>
    <property type="match status" value="1"/>
</dbReference>
<evidence type="ECO:0000256" key="2">
    <source>
        <dbReference type="ARBA" id="ARBA00009326"/>
    </source>
</evidence>
<evidence type="ECO:0000256" key="3">
    <source>
        <dbReference type="ARBA" id="ARBA00022670"/>
    </source>
</evidence>
<feature type="domain" description="UCH catalytic" evidence="9">
    <location>
        <begin position="7"/>
        <end position="86"/>
    </location>
</feature>
<dbReference type="Gene3D" id="3.40.532.10">
    <property type="entry name" value="Peptidase C12, ubiquitin carboxyl-terminal hydrolase"/>
    <property type="match status" value="1"/>
</dbReference>
<organism evidence="10 11">
    <name type="scientific">Geodia barretti</name>
    <name type="common">Barrett's horny sponge</name>
    <dbReference type="NCBI Taxonomy" id="519541"/>
    <lineage>
        <taxon>Eukaryota</taxon>
        <taxon>Metazoa</taxon>
        <taxon>Porifera</taxon>
        <taxon>Demospongiae</taxon>
        <taxon>Heteroscleromorpha</taxon>
        <taxon>Tetractinellida</taxon>
        <taxon>Astrophorina</taxon>
        <taxon>Geodiidae</taxon>
        <taxon>Geodia</taxon>
    </lineage>
</organism>
<evidence type="ECO:0000256" key="5">
    <source>
        <dbReference type="ARBA" id="ARBA00022801"/>
    </source>
</evidence>
<evidence type="ECO:0000313" key="10">
    <source>
        <dbReference type="EMBL" id="CAI8042079.1"/>
    </source>
</evidence>
<reference evidence="10" key="1">
    <citation type="submission" date="2023-03" db="EMBL/GenBank/DDBJ databases">
        <authorList>
            <person name="Steffen K."/>
            <person name="Cardenas P."/>
        </authorList>
    </citation>
    <scope>NUCLEOTIDE SEQUENCE</scope>
</reference>
<dbReference type="PROSITE" id="PS52048">
    <property type="entry name" value="UCH_DOMAIN"/>
    <property type="match status" value="1"/>
</dbReference>
<comment type="similarity">
    <text evidence="2 7 8">Belongs to the peptidase C12 family.</text>
</comment>
<keyword evidence="5 8" id="KW-0378">Hydrolase</keyword>
<protein>
    <recommendedName>
        <fullName evidence="8">Ubiquitin carboxyl-terminal hydrolase</fullName>
        <ecNumber evidence="8">3.4.19.12</ecNumber>
    </recommendedName>
</protein>
<dbReference type="PRINTS" id="PR00707">
    <property type="entry name" value="UBCTHYDRLASE"/>
</dbReference>
<comment type="caution">
    <text evidence="7">Lacks conserved residue(s) required for the propagation of feature annotation.</text>
</comment>
<sequence length="86" mass="9943">MAEKKGCWLPLEANPDVMNKYAAKLGMNMSYQFHDVFGLDDELLGLVPQPCVAILLLFPINQKFQEAYLKNQERYGDQTLHKDWNP</sequence>
<comment type="catalytic activity">
    <reaction evidence="1 8">
        <text>Thiol-dependent hydrolysis of ester, thioester, amide, peptide and isopeptide bonds formed by the C-terminal Gly of ubiquitin (a 76-residue protein attached to proteins as an intracellular targeting signal).</text>
        <dbReference type="EC" id="3.4.19.12"/>
    </reaction>
</comment>
<dbReference type="GO" id="GO:0006511">
    <property type="term" value="P:ubiquitin-dependent protein catabolic process"/>
    <property type="evidence" value="ECO:0007669"/>
    <property type="project" value="UniProtKB-UniRule"/>
</dbReference>
<dbReference type="GO" id="GO:0016579">
    <property type="term" value="P:protein deubiquitination"/>
    <property type="evidence" value="ECO:0007669"/>
    <property type="project" value="TreeGrafter"/>
</dbReference>
<dbReference type="InterPro" id="IPR036959">
    <property type="entry name" value="Peptidase_C12_UCH_sf"/>
</dbReference>
<dbReference type="EC" id="3.4.19.12" evidence="8"/>
<evidence type="ECO:0000256" key="4">
    <source>
        <dbReference type="ARBA" id="ARBA00022786"/>
    </source>
</evidence>
<evidence type="ECO:0000256" key="6">
    <source>
        <dbReference type="ARBA" id="ARBA00022807"/>
    </source>
</evidence>
<keyword evidence="6 8" id="KW-0788">Thiol protease</keyword>
<dbReference type="AlphaFoldDB" id="A0AA35T6A7"/>
<evidence type="ECO:0000259" key="9">
    <source>
        <dbReference type="PROSITE" id="PS52048"/>
    </source>
</evidence>
<accession>A0AA35T6A7</accession>
<dbReference type="InterPro" id="IPR001578">
    <property type="entry name" value="Peptidase_C12_UCH"/>
</dbReference>
<dbReference type="PANTHER" id="PTHR10589:SF17">
    <property type="entry name" value="UBIQUITIN CARBOXYL-TERMINAL HYDROLASE"/>
    <property type="match status" value="1"/>
</dbReference>
<dbReference type="GO" id="GO:0005737">
    <property type="term" value="C:cytoplasm"/>
    <property type="evidence" value="ECO:0007669"/>
    <property type="project" value="TreeGrafter"/>
</dbReference>
<evidence type="ECO:0000256" key="8">
    <source>
        <dbReference type="RuleBase" id="RU361215"/>
    </source>
</evidence>
<dbReference type="Proteomes" id="UP001174909">
    <property type="component" value="Unassembled WGS sequence"/>
</dbReference>
<proteinExistence type="inferred from homology"/>
<name>A0AA35T6A7_GEOBA</name>